<dbReference type="OrthoDB" id="24041at2"/>
<keyword evidence="2 4" id="KW-0547">Nucleotide-binding</keyword>
<keyword evidence="3 4" id="KW-0067">ATP-binding</keyword>
<accession>D0LLD2</accession>
<dbReference type="InterPro" id="IPR013815">
    <property type="entry name" value="ATP_grasp_subdomain_1"/>
</dbReference>
<dbReference type="InterPro" id="IPR011761">
    <property type="entry name" value="ATP-grasp"/>
</dbReference>
<evidence type="ECO:0000256" key="1">
    <source>
        <dbReference type="ARBA" id="ARBA00022598"/>
    </source>
</evidence>
<evidence type="ECO:0000256" key="3">
    <source>
        <dbReference type="ARBA" id="ARBA00022840"/>
    </source>
</evidence>
<name>D0LLD2_HALO1</name>
<dbReference type="PROSITE" id="PS50975">
    <property type="entry name" value="ATP_GRASP"/>
    <property type="match status" value="1"/>
</dbReference>
<dbReference type="Gene3D" id="3.30.1490.20">
    <property type="entry name" value="ATP-grasp fold, A domain"/>
    <property type="match status" value="1"/>
</dbReference>
<dbReference type="GO" id="GO:0046872">
    <property type="term" value="F:metal ion binding"/>
    <property type="evidence" value="ECO:0007669"/>
    <property type="project" value="InterPro"/>
</dbReference>
<dbReference type="GO" id="GO:0005524">
    <property type="term" value="F:ATP binding"/>
    <property type="evidence" value="ECO:0007669"/>
    <property type="project" value="UniProtKB-UniRule"/>
</dbReference>
<sequence>MNVLLLYPFAPAKFQRYYNACQKNGWQLTVLTTEQSPVPVPEDCRVITSDRIYDHADKVAPLLQSESFDAIVAFSEFSVLLGERLCAMLGHDHNRLDAVEAYRNKYKMRQLLAKGEIAQPEVYALIEHADQDLSAVRYPAIVKPVDGFGSTHVRLVENERELKEACAPILELTYWELFGLPLAGMALVEEPILGPEFSAEVILQDGVCRFLANTRKIVGPLPDCDEVGHIMPAGFSAKEEETVRATVMRIADVFGYRTGMMHLEYKLIDGVPTVIEIGFRIAGDRIADLVERRYGHDLEELLIRLRAGSKLDELPGFEPDEQAPFVAVKFLFPTLGELGLVDGITVLEERRRKASHSGDETAPIASPTSAFNRVGHVLCQADDQEKLRQFVQYVARE</sequence>
<dbReference type="EMBL" id="CP001804">
    <property type="protein sequence ID" value="ACY18628.1"/>
    <property type="molecule type" value="Genomic_DNA"/>
</dbReference>
<feature type="domain" description="ATP-grasp" evidence="5">
    <location>
        <begin position="109"/>
        <end position="307"/>
    </location>
</feature>
<evidence type="ECO:0000259" key="5">
    <source>
        <dbReference type="PROSITE" id="PS50975"/>
    </source>
</evidence>
<dbReference type="Gene3D" id="3.40.50.20">
    <property type="match status" value="1"/>
</dbReference>
<organism evidence="6 7">
    <name type="scientific">Haliangium ochraceum (strain DSM 14365 / JCM 11303 / SMP-2)</name>
    <dbReference type="NCBI Taxonomy" id="502025"/>
    <lineage>
        <taxon>Bacteria</taxon>
        <taxon>Pseudomonadati</taxon>
        <taxon>Myxococcota</taxon>
        <taxon>Polyangia</taxon>
        <taxon>Haliangiales</taxon>
        <taxon>Kofleriaceae</taxon>
        <taxon>Haliangium</taxon>
    </lineage>
</organism>
<dbReference type="PANTHER" id="PTHR43585:SF2">
    <property type="entry name" value="ATP-GRASP ENZYME FSQD"/>
    <property type="match status" value="1"/>
</dbReference>
<evidence type="ECO:0000313" key="7">
    <source>
        <dbReference type="Proteomes" id="UP000001880"/>
    </source>
</evidence>
<evidence type="ECO:0000313" key="6">
    <source>
        <dbReference type="EMBL" id="ACY18628.1"/>
    </source>
</evidence>
<dbReference type="KEGG" id="hoh:Hoch_6153"/>
<protein>
    <recommendedName>
        <fullName evidence="5">ATP-grasp domain-containing protein</fullName>
    </recommendedName>
</protein>
<keyword evidence="1" id="KW-0436">Ligase</keyword>
<dbReference type="Gene3D" id="3.30.470.20">
    <property type="entry name" value="ATP-grasp fold, B domain"/>
    <property type="match status" value="1"/>
</dbReference>
<keyword evidence="7" id="KW-1185">Reference proteome</keyword>
<dbReference type="InterPro" id="IPR052032">
    <property type="entry name" value="ATP-dep_AA_Ligase"/>
</dbReference>
<dbReference type="AlphaFoldDB" id="D0LLD2"/>
<proteinExistence type="predicted"/>
<dbReference type="STRING" id="502025.Hoch_6153"/>
<evidence type="ECO:0000256" key="2">
    <source>
        <dbReference type="ARBA" id="ARBA00022741"/>
    </source>
</evidence>
<evidence type="ECO:0000256" key="4">
    <source>
        <dbReference type="PROSITE-ProRule" id="PRU00409"/>
    </source>
</evidence>
<dbReference type="RefSeq" id="WP_012831220.1">
    <property type="nucleotide sequence ID" value="NC_013440.1"/>
</dbReference>
<dbReference type="Pfam" id="PF13535">
    <property type="entry name" value="ATP-grasp_4"/>
    <property type="match status" value="1"/>
</dbReference>
<dbReference type="SUPFAM" id="SSF56059">
    <property type="entry name" value="Glutathione synthetase ATP-binding domain-like"/>
    <property type="match status" value="1"/>
</dbReference>
<gene>
    <name evidence="6" type="ordered locus">Hoch_6153</name>
</gene>
<dbReference type="eggNOG" id="COG0458">
    <property type="taxonomic scope" value="Bacteria"/>
</dbReference>
<dbReference type="HOGENOM" id="CLU_029016_5_1_7"/>
<reference evidence="6 7" key="1">
    <citation type="journal article" date="2010" name="Stand. Genomic Sci.">
        <title>Complete genome sequence of Haliangium ochraceum type strain (SMP-2).</title>
        <authorList>
            <consortium name="US DOE Joint Genome Institute (JGI-PGF)"/>
            <person name="Ivanova N."/>
            <person name="Daum C."/>
            <person name="Lang E."/>
            <person name="Abt B."/>
            <person name="Kopitz M."/>
            <person name="Saunders E."/>
            <person name="Lapidus A."/>
            <person name="Lucas S."/>
            <person name="Glavina Del Rio T."/>
            <person name="Nolan M."/>
            <person name="Tice H."/>
            <person name="Copeland A."/>
            <person name="Cheng J.F."/>
            <person name="Chen F."/>
            <person name="Bruce D."/>
            <person name="Goodwin L."/>
            <person name="Pitluck S."/>
            <person name="Mavromatis K."/>
            <person name="Pati A."/>
            <person name="Mikhailova N."/>
            <person name="Chen A."/>
            <person name="Palaniappan K."/>
            <person name="Land M."/>
            <person name="Hauser L."/>
            <person name="Chang Y.J."/>
            <person name="Jeffries C.D."/>
            <person name="Detter J.C."/>
            <person name="Brettin T."/>
            <person name="Rohde M."/>
            <person name="Goker M."/>
            <person name="Bristow J."/>
            <person name="Markowitz V."/>
            <person name="Eisen J.A."/>
            <person name="Hugenholtz P."/>
            <person name="Kyrpides N.C."/>
            <person name="Klenk H.P."/>
        </authorList>
    </citation>
    <scope>NUCLEOTIDE SEQUENCE [LARGE SCALE GENOMIC DNA]</scope>
    <source>
        <strain evidence="7">DSM 14365 / CIP 107738 / JCM 11303 / AJ 13395 / SMP-2</strain>
    </source>
</reference>
<dbReference type="Proteomes" id="UP000001880">
    <property type="component" value="Chromosome"/>
</dbReference>
<dbReference type="GO" id="GO:0016874">
    <property type="term" value="F:ligase activity"/>
    <property type="evidence" value="ECO:0007669"/>
    <property type="project" value="UniProtKB-KW"/>
</dbReference>
<dbReference type="PANTHER" id="PTHR43585">
    <property type="entry name" value="FUMIPYRROLE BIOSYNTHESIS PROTEIN C"/>
    <property type="match status" value="1"/>
</dbReference>